<dbReference type="EMBL" id="KU529791">
    <property type="protein sequence ID" value="AMQ35630.1"/>
    <property type="molecule type" value="Genomic_DNA"/>
</dbReference>
<reference evidence="4" key="1">
    <citation type="submission" date="2016-01" db="EMBL/GenBank/DDBJ databases">
        <title>Complete Genome Sequences of Four Plutella xylostella Granulovirus Isolates.</title>
        <authorList>
            <person name="Spence R.J."/>
            <person name="Noune C."/>
            <person name="Hauxwell C."/>
        </authorList>
    </citation>
    <scope>NUCLEOTIDE SEQUENCE</scope>
    <source>
        <strain evidence="4">PxGV_C</strain>
        <strain evidence="5">PxGV_K</strain>
    </source>
</reference>
<dbReference type="SUPFAM" id="SSF47240">
    <property type="entry name" value="Ferritin-like"/>
    <property type="match status" value="1"/>
</dbReference>
<dbReference type="InterPro" id="IPR001878">
    <property type="entry name" value="Znf_CCHC"/>
</dbReference>
<keyword evidence="1" id="KW-0479">Metal-binding</keyword>
<feature type="compositionally biased region" description="Basic and acidic residues" evidence="2">
    <location>
        <begin position="11"/>
        <end position="22"/>
    </location>
</feature>
<protein>
    <submittedName>
        <fullName evidence="4">PxGV-Corf18 protein</fullName>
    </submittedName>
    <submittedName>
        <fullName evidence="5">PxGV-Korf18 protein</fullName>
    </submittedName>
</protein>
<organism evidence="4">
    <name type="scientific">Plutella xylostella granulovirus</name>
    <dbReference type="NCBI Taxonomy" id="98383"/>
    <lineage>
        <taxon>Viruses</taxon>
        <taxon>Viruses incertae sedis</taxon>
        <taxon>Naldaviricetes</taxon>
        <taxon>Lefavirales</taxon>
        <taxon>Baculoviridae</taxon>
        <taxon>Betabaculovirus</taxon>
        <taxon>Betabaculovirus pluxylostellae</taxon>
    </lineage>
</organism>
<evidence type="ECO:0000259" key="3">
    <source>
        <dbReference type="PROSITE" id="PS50158"/>
    </source>
</evidence>
<keyword evidence="1" id="KW-0863">Zinc-finger</keyword>
<feature type="region of interest" description="Disordered" evidence="2">
    <location>
        <begin position="1"/>
        <end position="22"/>
    </location>
</feature>
<evidence type="ECO:0000313" key="4">
    <source>
        <dbReference type="EMBL" id="AMQ35630.1"/>
    </source>
</evidence>
<feature type="domain" description="CCHC-type" evidence="3">
    <location>
        <begin position="54"/>
        <end position="68"/>
    </location>
</feature>
<proteinExistence type="predicted"/>
<gene>
    <name evidence="4" type="primary">PxGV-Corf18</name>
    <name evidence="5" type="synonym">PxGV-Korf18</name>
</gene>
<dbReference type="Gene3D" id="4.10.60.10">
    <property type="entry name" value="Zinc finger, CCHC-type"/>
    <property type="match status" value="1"/>
</dbReference>
<dbReference type="GO" id="GO:0003676">
    <property type="term" value="F:nucleic acid binding"/>
    <property type="evidence" value="ECO:0007669"/>
    <property type="project" value="InterPro"/>
</dbReference>
<dbReference type="PROSITE" id="PS50158">
    <property type="entry name" value="ZF_CCHC"/>
    <property type="match status" value="1"/>
</dbReference>
<dbReference type="InterPro" id="IPR009078">
    <property type="entry name" value="Ferritin-like_SF"/>
</dbReference>
<dbReference type="EMBL" id="KU529792">
    <property type="protein sequence ID" value="AMQ35747.1"/>
    <property type="molecule type" value="Genomic_DNA"/>
</dbReference>
<evidence type="ECO:0000256" key="1">
    <source>
        <dbReference type="PROSITE-ProRule" id="PRU00047"/>
    </source>
</evidence>
<evidence type="ECO:0000313" key="5">
    <source>
        <dbReference type="EMBL" id="AMQ35747.1"/>
    </source>
</evidence>
<keyword evidence="1" id="KW-0862">Zinc</keyword>
<name>A0A142DVL2_9BBAC</name>
<dbReference type="GO" id="GO:0008270">
    <property type="term" value="F:zinc ion binding"/>
    <property type="evidence" value="ECO:0007669"/>
    <property type="project" value="UniProtKB-KW"/>
</dbReference>
<sequence>MAQDGALSKASQDRKKSRRDSQEAAESSAKFFIRICKQAIKIVGQSKFALVMDCFRCGERRHSSMQCPARREHCCICKKIGHRTKCCFFNTLMPLQTDSLQTLYQLPQWNPFELNIDKFHMEEKMKKYVDSYLSFGVRESCSDLLQFAQEVPVEEVKIVLTHLAERKNRHVLASKRFITDVIDDATIDRKNAYTVSGNTAQKLLKIIIKDCTQHTGFILTMHYADLDNGLVQFAKHLYDDLKMSTSLCLYVYNNCIKEKEPIERVLVMVEDAMDRERRFNHRAGADSLSQHVELSLDNMLKSLNISPVFTKEN</sequence>
<evidence type="ECO:0000256" key="2">
    <source>
        <dbReference type="SAM" id="MobiDB-lite"/>
    </source>
</evidence>
<accession>A0A142DVL2</accession>
<dbReference type="InterPro" id="IPR036875">
    <property type="entry name" value="Znf_CCHC_sf"/>
</dbReference>
<dbReference type="SUPFAM" id="SSF57756">
    <property type="entry name" value="Retrovirus zinc finger-like domains"/>
    <property type="match status" value="1"/>
</dbReference>